<keyword evidence="1" id="KW-0805">Transcription regulation</keyword>
<evidence type="ECO:0000259" key="4">
    <source>
        <dbReference type="PROSITE" id="PS50956"/>
    </source>
</evidence>
<organism evidence="5 6">
    <name type="scientific">Caenibius tardaugens NBRC 16725</name>
    <dbReference type="NCBI Taxonomy" id="1219035"/>
    <lineage>
        <taxon>Bacteria</taxon>
        <taxon>Pseudomonadati</taxon>
        <taxon>Pseudomonadota</taxon>
        <taxon>Alphaproteobacteria</taxon>
        <taxon>Sphingomonadales</taxon>
        <taxon>Erythrobacteraceae</taxon>
        <taxon>Caenibius</taxon>
    </lineage>
</organism>
<accession>U2Y5Z4</accession>
<dbReference type="GO" id="GO:0005829">
    <property type="term" value="C:cytosol"/>
    <property type="evidence" value="ECO:0007669"/>
    <property type="project" value="TreeGrafter"/>
</dbReference>
<dbReference type="PANTHER" id="PTHR30154:SF34">
    <property type="entry name" value="TRANSCRIPTIONAL REGULATOR AZLB"/>
    <property type="match status" value="1"/>
</dbReference>
<keyword evidence="3" id="KW-0804">Transcription</keyword>
<dbReference type="PRINTS" id="PR00033">
    <property type="entry name" value="HTHASNC"/>
</dbReference>
<reference evidence="5 6" key="1">
    <citation type="submission" date="2013-09" db="EMBL/GenBank/DDBJ databases">
        <title>Whole genome shotgun sequence of Novosphingobium tardaugens NBRC 16725.</title>
        <authorList>
            <person name="Isaki S."/>
            <person name="Hosoyama A."/>
            <person name="Tsuchikane K."/>
            <person name="Katsumata H."/>
            <person name="Ando Y."/>
            <person name="Yamazaki S."/>
            <person name="Fujita N."/>
        </authorList>
    </citation>
    <scope>NUCLEOTIDE SEQUENCE [LARGE SCALE GENOMIC DNA]</scope>
    <source>
        <strain evidence="5 6">NBRC 16725</strain>
    </source>
</reference>
<sequence>MRRQLDEHDEAIIAELRDDGRVPIRELAQRVGLTEATVRARIRRLEESDSMRIVAKLDLGSMGYPFTGLLGLKIRGRTIDEVANDLVDIPGVISVLSVIGRNDLEIQVIARDMAALNLLVTQTIPQIDGVIGVEAALAMNIVKYVQPWGRFE</sequence>
<gene>
    <name evidence="5" type="ORF">NT2_03_00490</name>
</gene>
<dbReference type="GO" id="GO:0043200">
    <property type="term" value="P:response to amino acid"/>
    <property type="evidence" value="ECO:0007669"/>
    <property type="project" value="TreeGrafter"/>
</dbReference>
<dbReference type="SUPFAM" id="SSF54909">
    <property type="entry name" value="Dimeric alpha+beta barrel"/>
    <property type="match status" value="1"/>
</dbReference>
<proteinExistence type="predicted"/>
<dbReference type="AlphaFoldDB" id="U2Y5Z4"/>
<dbReference type="Pfam" id="PF01037">
    <property type="entry name" value="AsnC_trans_reg"/>
    <property type="match status" value="1"/>
</dbReference>
<keyword evidence="2" id="KW-0238">DNA-binding</keyword>
<dbReference type="PANTHER" id="PTHR30154">
    <property type="entry name" value="LEUCINE-RESPONSIVE REGULATORY PROTEIN"/>
    <property type="match status" value="1"/>
</dbReference>
<dbReference type="Gene3D" id="1.10.10.10">
    <property type="entry name" value="Winged helix-like DNA-binding domain superfamily/Winged helix DNA-binding domain"/>
    <property type="match status" value="1"/>
</dbReference>
<dbReference type="InterPro" id="IPR019888">
    <property type="entry name" value="Tscrpt_reg_AsnC-like"/>
</dbReference>
<dbReference type="SMART" id="SM00344">
    <property type="entry name" value="HTH_ASNC"/>
    <property type="match status" value="1"/>
</dbReference>
<dbReference type="GO" id="GO:0043565">
    <property type="term" value="F:sequence-specific DNA binding"/>
    <property type="evidence" value="ECO:0007669"/>
    <property type="project" value="InterPro"/>
</dbReference>
<dbReference type="EMBL" id="BASZ01000003">
    <property type="protein sequence ID" value="GAD48561.1"/>
    <property type="molecule type" value="Genomic_DNA"/>
</dbReference>
<dbReference type="eggNOG" id="COG1522">
    <property type="taxonomic scope" value="Bacteria"/>
</dbReference>
<name>U2Y5Z4_9SPHN</name>
<dbReference type="Gene3D" id="3.30.70.920">
    <property type="match status" value="1"/>
</dbReference>
<dbReference type="InterPro" id="IPR036388">
    <property type="entry name" value="WH-like_DNA-bd_sf"/>
</dbReference>
<comment type="caution">
    <text evidence="5">The sequence shown here is derived from an EMBL/GenBank/DDBJ whole genome shotgun (WGS) entry which is preliminary data.</text>
</comment>
<feature type="domain" description="HTH asnC-type" evidence="4">
    <location>
        <begin position="5"/>
        <end position="65"/>
    </location>
</feature>
<dbReference type="InterPro" id="IPR036390">
    <property type="entry name" value="WH_DNA-bd_sf"/>
</dbReference>
<dbReference type="Proteomes" id="UP000016568">
    <property type="component" value="Unassembled WGS sequence"/>
</dbReference>
<evidence type="ECO:0000256" key="3">
    <source>
        <dbReference type="ARBA" id="ARBA00023163"/>
    </source>
</evidence>
<dbReference type="InterPro" id="IPR011008">
    <property type="entry name" value="Dimeric_a/b-barrel"/>
</dbReference>
<keyword evidence="6" id="KW-1185">Reference proteome</keyword>
<dbReference type="PROSITE" id="PS50956">
    <property type="entry name" value="HTH_ASNC_2"/>
    <property type="match status" value="1"/>
</dbReference>
<evidence type="ECO:0000313" key="5">
    <source>
        <dbReference type="EMBL" id="GAD48561.1"/>
    </source>
</evidence>
<dbReference type="Pfam" id="PF13404">
    <property type="entry name" value="HTH_AsnC-type"/>
    <property type="match status" value="1"/>
</dbReference>
<dbReference type="InterPro" id="IPR000485">
    <property type="entry name" value="AsnC-type_HTH_dom"/>
</dbReference>
<evidence type="ECO:0000256" key="1">
    <source>
        <dbReference type="ARBA" id="ARBA00023015"/>
    </source>
</evidence>
<evidence type="ECO:0000313" key="6">
    <source>
        <dbReference type="Proteomes" id="UP000016568"/>
    </source>
</evidence>
<evidence type="ECO:0000256" key="2">
    <source>
        <dbReference type="ARBA" id="ARBA00023125"/>
    </source>
</evidence>
<protein>
    <submittedName>
        <fullName evidence="5">Putative AsnC family transcriptional regulator</fullName>
    </submittedName>
</protein>
<dbReference type="InterPro" id="IPR019887">
    <property type="entry name" value="Tscrpt_reg_AsnC/Lrp_C"/>
</dbReference>
<dbReference type="SUPFAM" id="SSF46785">
    <property type="entry name" value="Winged helix' DNA-binding domain"/>
    <property type="match status" value="1"/>
</dbReference>
<dbReference type="RefSeq" id="WP_021689468.1">
    <property type="nucleotide sequence ID" value="NZ_BASZ01000003.1"/>
</dbReference>